<gene>
    <name evidence="1" type="ORF">ACOLOM_LOCUS11832</name>
</gene>
<organism evidence="1 2">
    <name type="scientific">Acaulospora colombiana</name>
    <dbReference type="NCBI Taxonomy" id="27376"/>
    <lineage>
        <taxon>Eukaryota</taxon>
        <taxon>Fungi</taxon>
        <taxon>Fungi incertae sedis</taxon>
        <taxon>Mucoromycota</taxon>
        <taxon>Glomeromycotina</taxon>
        <taxon>Glomeromycetes</taxon>
        <taxon>Diversisporales</taxon>
        <taxon>Acaulosporaceae</taxon>
        <taxon>Acaulospora</taxon>
    </lineage>
</organism>
<keyword evidence="2" id="KW-1185">Reference proteome</keyword>
<evidence type="ECO:0000313" key="2">
    <source>
        <dbReference type="Proteomes" id="UP000789525"/>
    </source>
</evidence>
<sequence>GLIHGFIESKRVDENSLQTPDDRETWDVEAWRAEIERTLGHSTSSPPSERPKGPRPSSVNAGIPPNMPARHKARSSVDGAVSRRPIERDRDGTMSEDIHSGGGSGREGVLLPRNRNGSISRTSDGLAPRPSISTTASASGTLENQYGRRRSRSRSGSLSHGQPTLAQPPTANTTDNTTSNPMMNMAVPPPVSKYRNDTQAPGHTAGQPSITSVTSTALSSPTSHSSHANTTAFSPMTTTSSLNRSLSEKPLGYHPSHHHQHHHSQPTYGPSYSQGPNAWGGGYKVHHHAGSWSAGGQGGATGVSRSHSATAALPPSSTSSSMTAASFNNYPPNNGNGYPASSGSYAGSNSHLPNGRKPIPAQRRKPVPQHLPATAEVSPFPTLLVVNRESKVVPAAPFEYPAAVDGMDRSAAAPPTIVSISQ</sequence>
<feature type="non-terminal residue" evidence="1">
    <location>
        <position position="422"/>
    </location>
</feature>
<accession>A0ACA9Q285</accession>
<proteinExistence type="predicted"/>
<comment type="caution">
    <text evidence="1">The sequence shown here is derived from an EMBL/GenBank/DDBJ whole genome shotgun (WGS) entry which is preliminary data.</text>
</comment>
<name>A0ACA9Q285_9GLOM</name>
<reference evidence="1" key="1">
    <citation type="submission" date="2021-06" db="EMBL/GenBank/DDBJ databases">
        <authorList>
            <person name="Kallberg Y."/>
            <person name="Tangrot J."/>
            <person name="Rosling A."/>
        </authorList>
    </citation>
    <scope>NUCLEOTIDE SEQUENCE</scope>
    <source>
        <strain evidence="1">CL356</strain>
    </source>
</reference>
<evidence type="ECO:0000313" key="1">
    <source>
        <dbReference type="EMBL" id="CAG8734626.1"/>
    </source>
</evidence>
<protein>
    <submittedName>
        <fullName evidence="1">15025_t:CDS:1</fullName>
    </submittedName>
</protein>
<dbReference type="EMBL" id="CAJVPT010044602">
    <property type="protein sequence ID" value="CAG8734626.1"/>
    <property type="molecule type" value="Genomic_DNA"/>
</dbReference>
<dbReference type="Proteomes" id="UP000789525">
    <property type="component" value="Unassembled WGS sequence"/>
</dbReference>
<feature type="non-terminal residue" evidence="1">
    <location>
        <position position="1"/>
    </location>
</feature>